<organism evidence="2 3">
    <name type="scientific">Symbiodinium microadriaticum</name>
    <name type="common">Dinoflagellate</name>
    <name type="synonym">Zooxanthella microadriatica</name>
    <dbReference type="NCBI Taxonomy" id="2951"/>
    <lineage>
        <taxon>Eukaryota</taxon>
        <taxon>Sar</taxon>
        <taxon>Alveolata</taxon>
        <taxon>Dinophyceae</taxon>
        <taxon>Suessiales</taxon>
        <taxon>Symbiodiniaceae</taxon>
        <taxon>Symbiodinium</taxon>
    </lineage>
</organism>
<dbReference type="GO" id="GO:0003968">
    <property type="term" value="F:RNA-directed RNA polymerase activity"/>
    <property type="evidence" value="ECO:0007669"/>
    <property type="project" value="InterPro"/>
</dbReference>
<sequence>MADTLEERPAFQAITEGGQCKCLHCFKRAGFFDWAEGKTPIMMYARPCQEHQFFHPTAFDVGQWCLEQVGLERTYIHNPLGGLAVLWVDMALIGQIDVQLLRQDNKEDRAAGIDSYAFCNKVGDLTRQHPHLKSKAVVAHVHVAMAMKWVVDYRRRGITDLSRGPRIIAVPVSSTSHITLNLVDRVSADEPPITHHRLGGSITPITRSDSCFVGGWDVGYVNEGIHAIEEEQPGVLSTVFSDHEPESEATSDGLAERPMKDAEDGGVGYVLEPPPGIDAGGVIGDPAAVNMSGSVKVRNGEEGYGYGGGASRWGLQRYREALRALTDRHFKFDAEIGTVSEKGKRALQLAVSSAKLALMRSALDRGVVDEIHERMLAAPEKYKSNKRTSEAFRAALTSAGLEQGVPLRKSGHVKPNEALGKQKPRIILEGGPRSVVTHLFDAGVMEDLIFNTPFFESRSIKHTDMKGLCQRMREMAERFEFTASLDFGAFDSSLGADIRNEVEKSLLHSVVGHLMHACQFTRDALNAPDNENLKAVIQREARLLVEEKIRESGDRGTSILNYLTNMIAFLEAFILLARERGVADKAIKRIISDFFKGEGDWLDIMAEGDDGEQFFSKALLSLLGYRNGDKVDTAKFGEDFFACYKHLGLRIEPQGPKGEIPFSKALVSTAGRMEFCSKLFIYHKGTGAWMPKPKKTFVGSQVSFDVAHDIHAAGMVKALALMNNCQCCEVMLKYFAAMFRYHKSAARVGALDEAKKLQDGGAWNYYSMANEHLVSKNIDSQCDALVSAHESFRMQDVSGAVDNAFCQETGMGKQAQRSWCLSLDSCDGDRSKRMMASFLEQLGLGWGAAE</sequence>
<dbReference type="InterPro" id="IPR043502">
    <property type="entry name" value="DNA/RNA_pol_sf"/>
</dbReference>
<dbReference type="GO" id="GO:0039694">
    <property type="term" value="P:viral RNA genome replication"/>
    <property type="evidence" value="ECO:0007669"/>
    <property type="project" value="InterPro"/>
</dbReference>
<dbReference type="SUPFAM" id="SSF56672">
    <property type="entry name" value="DNA/RNA polymerases"/>
    <property type="match status" value="1"/>
</dbReference>
<dbReference type="Proteomes" id="UP000186817">
    <property type="component" value="Unassembled WGS sequence"/>
</dbReference>
<dbReference type="OrthoDB" id="410292at2759"/>
<evidence type="ECO:0000259" key="1">
    <source>
        <dbReference type="PROSITE" id="PS50507"/>
    </source>
</evidence>
<evidence type="ECO:0000313" key="3">
    <source>
        <dbReference type="Proteomes" id="UP000186817"/>
    </source>
</evidence>
<proteinExistence type="predicted"/>
<keyword evidence="3" id="KW-1185">Reference proteome</keyword>
<dbReference type="PROSITE" id="PS50507">
    <property type="entry name" value="RDRP_SSRNA_POS"/>
    <property type="match status" value="1"/>
</dbReference>
<feature type="domain" description="RdRp catalytic" evidence="1">
    <location>
        <begin position="480"/>
        <end position="623"/>
    </location>
</feature>
<name>A0A1Q9D4R4_SYMMI</name>
<dbReference type="AlphaFoldDB" id="A0A1Q9D4R4"/>
<protein>
    <recommendedName>
        <fullName evidence="1">RdRp catalytic domain-containing protein</fullName>
    </recommendedName>
</protein>
<dbReference type="EMBL" id="LSRX01000724">
    <property type="protein sequence ID" value="OLP90191.1"/>
    <property type="molecule type" value="Genomic_DNA"/>
</dbReference>
<evidence type="ECO:0000313" key="2">
    <source>
        <dbReference type="EMBL" id="OLP90191.1"/>
    </source>
</evidence>
<accession>A0A1Q9D4R4</accession>
<reference evidence="2 3" key="1">
    <citation type="submission" date="2016-02" db="EMBL/GenBank/DDBJ databases">
        <title>Genome analysis of coral dinoflagellate symbionts highlights evolutionary adaptations to a symbiotic lifestyle.</title>
        <authorList>
            <person name="Aranda M."/>
            <person name="Li Y."/>
            <person name="Liew Y.J."/>
            <person name="Baumgarten S."/>
            <person name="Simakov O."/>
            <person name="Wilson M."/>
            <person name="Piel J."/>
            <person name="Ashoor H."/>
            <person name="Bougouffa S."/>
            <person name="Bajic V.B."/>
            <person name="Ryu T."/>
            <person name="Ravasi T."/>
            <person name="Bayer T."/>
            <person name="Micklem G."/>
            <person name="Kim H."/>
            <person name="Bhak J."/>
            <person name="Lajeunesse T.C."/>
            <person name="Voolstra C.R."/>
        </authorList>
    </citation>
    <scope>NUCLEOTIDE SEQUENCE [LARGE SCALE GENOMIC DNA]</scope>
    <source>
        <strain evidence="2 3">CCMP2467</strain>
    </source>
</reference>
<comment type="caution">
    <text evidence="2">The sequence shown here is derived from an EMBL/GenBank/DDBJ whole genome shotgun (WGS) entry which is preliminary data.</text>
</comment>
<gene>
    <name evidence="2" type="ORF">AK812_SmicGene28264</name>
</gene>
<dbReference type="InterPro" id="IPR007094">
    <property type="entry name" value="RNA-dir_pol_PSvirus"/>
</dbReference>